<dbReference type="InterPro" id="IPR039421">
    <property type="entry name" value="Type_1_exporter"/>
</dbReference>
<evidence type="ECO:0000256" key="6">
    <source>
        <dbReference type="ARBA" id="ARBA00022989"/>
    </source>
</evidence>
<dbReference type="Gene3D" id="1.20.1560.10">
    <property type="entry name" value="ABC transporter type 1, transmembrane domain"/>
    <property type="match status" value="1"/>
</dbReference>
<evidence type="ECO:0000259" key="9">
    <source>
        <dbReference type="PROSITE" id="PS50929"/>
    </source>
</evidence>
<dbReference type="InterPro" id="IPR036640">
    <property type="entry name" value="ABC1_TM_sf"/>
</dbReference>
<dbReference type="eggNOG" id="COG1132">
    <property type="taxonomic scope" value="Bacteria"/>
</dbReference>
<dbReference type="Pfam" id="PF00664">
    <property type="entry name" value="ABC_membrane"/>
    <property type="match status" value="1"/>
</dbReference>
<dbReference type="InterPro" id="IPR003593">
    <property type="entry name" value="AAA+_ATPase"/>
</dbReference>
<dbReference type="GO" id="GO:0005524">
    <property type="term" value="F:ATP binding"/>
    <property type="evidence" value="ECO:0007669"/>
    <property type="project" value="UniProtKB-KW"/>
</dbReference>
<evidence type="ECO:0000256" key="4">
    <source>
        <dbReference type="ARBA" id="ARBA00022741"/>
    </source>
</evidence>
<evidence type="ECO:0000256" key="1">
    <source>
        <dbReference type="ARBA" id="ARBA00004651"/>
    </source>
</evidence>
<comment type="subcellular location">
    <subcellularLocation>
        <location evidence="1">Cell membrane</location>
        <topology evidence="1">Multi-pass membrane protein</topology>
    </subcellularLocation>
</comment>
<name>C6LGU1_9FIRM</name>
<dbReference type="OrthoDB" id="9762778at2"/>
<reference evidence="10" key="1">
    <citation type="submission" date="2009-07" db="EMBL/GenBank/DDBJ databases">
        <authorList>
            <person name="Weinstock G."/>
            <person name="Sodergren E."/>
            <person name="Clifton S."/>
            <person name="Fulton L."/>
            <person name="Fulton B."/>
            <person name="Courtney L."/>
            <person name="Fronick C."/>
            <person name="Harrison M."/>
            <person name="Strong C."/>
            <person name="Farmer C."/>
            <person name="Delahaunty K."/>
            <person name="Markovic C."/>
            <person name="Hall O."/>
            <person name="Minx P."/>
            <person name="Tomlinson C."/>
            <person name="Mitreva M."/>
            <person name="Nelson J."/>
            <person name="Hou S."/>
            <person name="Wollam A."/>
            <person name="Pepin K.H."/>
            <person name="Johnson M."/>
            <person name="Bhonagiri V."/>
            <person name="Nash W.E."/>
            <person name="Warren W."/>
            <person name="Chinwalla A."/>
            <person name="Mardis E.R."/>
            <person name="Wilson R.K."/>
        </authorList>
    </citation>
    <scope>NUCLEOTIDE SEQUENCE [LARGE SCALE GENOMIC DNA]</scope>
    <source>
        <strain evidence="10">DSM 14469</strain>
    </source>
</reference>
<keyword evidence="6" id="KW-1133">Transmembrane helix</keyword>
<dbReference type="Gene3D" id="3.40.50.300">
    <property type="entry name" value="P-loop containing nucleotide triphosphate hydrolases"/>
    <property type="match status" value="1"/>
</dbReference>
<dbReference type="SUPFAM" id="SSF90123">
    <property type="entry name" value="ABC transporter transmembrane region"/>
    <property type="match status" value="1"/>
</dbReference>
<dbReference type="PANTHER" id="PTHR24221">
    <property type="entry name" value="ATP-BINDING CASSETTE SUB-FAMILY B"/>
    <property type="match status" value="1"/>
</dbReference>
<dbReference type="FunFam" id="3.40.50.300:FF:000287">
    <property type="entry name" value="Multidrug ABC transporter ATP-binding protein"/>
    <property type="match status" value="1"/>
</dbReference>
<dbReference type="GO" id="GO:0140359">
    <property type="term" value="F:ABC-type transporter activity"/>
    <property type="evidence" value="ECO:0007669"/>
    <property type="project" value="InterPro"/>
</dbReference>
<keyword evidence="7" id="KW-0472">Membrane</keyword>
<evidence type="ECO:0000256" key="3">
    <source>
        <dbReference type="ARBA" id="ARBA00022692"/>
    </source>
</evidence>
<dbReference type="SUPFAM" id="SSF52540">
    <property type="entry name" value="P-loop containing nucleoside triphosphate hydrolases"/>
    <property type="match status" value="1"/>
</dbReference>
<dbReference type="SMART" id="SM00382">
    <property type="entry name" value="AAA"/>
    <property type="match status" value="1"/>
</dbReference>
<keyword evidence="11" id="KW-1185">Reference proteome</keyword>
<dbReference type="CDD" id="cd07346">
    <property type="entry name" value="ABC_6TM_exporters"/>
    <property type="match status" value="1"/>
</dbReference>
<dbReference type="Pfam" id="PF00005">
    <property type="entry name" value="ABC_tran"/>
    <property type="match status" value="1"/>
</dbReference>
<evidence type="ECO:0000256" key="2">
    <source>
        <dbReference type="ARBA" id="ARBA00022448"/>
    </source>
</evidence>
<dbReference type="GO" id="GO:0034040">
    <property type="term" value="F:ATPase-coupled lipid transmembrane transporter activity"/>
    <property type="evidence" value="ECO:0007669"/>
    <property type="project" value="TreeGrafter"/>
</dbReference>
<accession>C6LGU1</accession>
<dbReference type="InterPro" id="IPR017871">
    <property type="entry name" value="ABC_transporter-like_CS"/>
</dbReference>
<dbReference type="GO" id="GO:0016887">
    <property type="term" value="F:ATP hydrolysis activity"/>
    <property type="evidence" value="ECO:0007669"/>
    <property type="project" value="InterPro"/>
</dbReference>
<protein>
    <submittedName>
        <fullName evidence="10">ABC transporter, ATP-binding protein</fullName>
    </submittedName>
</protein>
<keyword evidence="4" id="KW-0547">Nucleotide-binding</keyword>
<proteinExistence type="predicted"/>
<dbReference type="GO" id="GO:0005886">
    <property type="term" value="C:plasma membrane"/>
    <property type="evidence" value="ECO:0007669"/>
    <property type="project" value="UniProtKB-SubCell"/>
</dbReference>
<gene>
    <name evidence="10" type="ORF">BRYFOR_07851</name>
</gene>
<dbReference type="InterPro" id="IPR003439">
    <property type="entry name" value="ABC_transporter-like_ATP-bd"/>
</dbReference>
<comment type="caution">
    <text evidence="10">The sequence shown here is derived from an EMBL/GenBank/DDBJ whole genome shotgun (WGS) entry which is preliminary data.</text>
</comment>
<dbReference type="STRING" id="168384.SAMN05660368_00897"/>
<dbReference type="InterPro" id="IPR027417">
    <property type="entry name" value="P-loop_NTPase"/>
</dbReference>
<dbReference type="Proteomes" id="UP000005561">
    <property type="component" value="Unassembled WGS sequence"/>
</dbReference>
<dbReference type="AlphaFoldDB" id="C6LGU1"/>
<dbReference type="PROSITE" id="PS00211">
    <property type="entry name" value="ABC_TRANSPORTER_1"/>
    <property type="match status" value="1"/>
</dbReference>
<evidence type="ECO:0000256" key="5">
    <source>
        <dbReference type="ARBA" id="ARBA00022840"/>
    </source>
</evidence>
<evidence type="ECO:0000259" key="8">
    <source>
        <dbReference type="PROSITE" id="PS50893"/>
    </source>
</evidence>
<dbReference type="PANTHER" id="PTHR24221:SF397">
    <property type="entry name" value="ABC TRANSPORTER, ATP-BINDING TRANSMEMBRANE PROTEIN"/>
    <property type="match status" value="1"/>
</dbReference>
<keyword evidence="2" id="KW-0813">Transport</keyword>
<sequence>MIGAFKKIWDFAGSERKNINKSVAVSFLNAVFHMFEVGAIYFIILALTEGERGTQPAWTALALMLVSVIGCGVTTSVSKMQQTHAGYFMAANERITIGNRLKSVPMGFFNENSLGEVTGVCTTVLGNIESMVPMVLVNILGGLIGTVVFTAMLLVFDWRIGLIALAGMLLYFAVLSSMQRRSAAIAPDAQKSQTELTAAVLEYVQGMSVVKSFHLSGRGDKKLQDALEYSRRSNLEMEELLTPYSILQELILQVAGTGMMLAAVLCWINGTQTLAGALMSIVMSFLVFGQIKLFGMGVTMLRLAASGIDRTLETEHMEQMDERGEALSPKNHEITFENVHFLYENREILHGISVTLPDKTTTAVIGPSGSGKTTLVNLIARFWDTDSGCVKIGGRDVRDYTLESLMNQISMVFQNVYLFADTIENNIKFGKPDATHEQVAEAARKACCDDFIEALPDGYQTVIGEGGATLSGGEKQRISIARAMLKDAPIVILDEATANVDPENEDRLQKAIEALTRDKTIVMIAHRLKTVKNADQILVVDDGRIVQQGKHQDLIGQPGIYADFVLGRREAAGWKL</sequence>
<feature type="domain" description="ABC transporter" evidence="8">
    <location>
        <begin position="334"/>
        <end position="567"/>
    </location>
</feature>
<dbReference type="InterPro" id="IPR011527">
    <property type="entry name" value="ABC1_TM_dom"/>
</dbReference>
<evidence type="ECO:0000313" key="10">
    <source>
        <dbReference type="EMBL" id="EET60291.1"/>
    </source>
</evidence>
<evidence type="ECO:0000313" key="11">
    <source>
        <dbReference type="Proteomes" id="UP000005561"/>
    </source>
</evidence>
<dbReference type="PROSITE" id="PS50893">
    <property type="entry name" value="ABC_TRANSPORTER_2"/>
    <property type="match status" value="1"/>
</dbReference>
<dbReference type="RefSeq" id="WP_006862637.1">
    <property type="nucleotide sequence ID" value="NZ_ACCL02000012.1"/>
</dbReference>
<keyword evidence="5 10" id="KW-0067">ATP-binding</keyword>
<dbReference type="PROSITE" id="PS50929">
    <property type="entry name" value="ABC_TM1F"/>
    <property type="match status" value="1"/>
</dbReference>
<organism evidence="10 11">
    <name type="scientific">Marvinbryantia formatexigens DSM 14469</name>
    <dbReference type="NCBI Taxonomy" id="478749"/>
    <lineage>
        <taxon>Bacteria</taxon>
        <taxon>Bacillati</taxon>
        <taxon>Bacillota</taxon>
        <taxon>Clostridia</taxon>
        <taxon>Lachnospirales</taxon>
        <taxon>Lachnospiraceae</taxon>
        <taxon>Marvinbryantia</taxon>
    </lineage>
</organism>
<feature type="domain" description="ABC transmembrane type-1" evidence="9">
    <location>
        <begin position="23"/>
        <end position="303"/>
    </location>
</feature>
<evidence type="ECO:0000256" key="7">
    <source>
        <dbReference type="ARBA" id="ARBA00023136"/>
    </source>
</evidence>
<dbReference type="EMBL" id="ACCL02000012">
    <property type="protein sequence ID" value="EET60291.1"/>
    <property type="molecule type" value="Genomic_DNA"/>
</dbReference>
<keyword evidence="3" id="KW-0812">Transmembrane</keyword>